<dbReference type="EMBL" id="CAVNYO010000462">
    <property type="protein sequence ID" value="CAK5282786.1"/>
    <property type="molecule type" value="Genomic_DNA"/>
</dbReference>
<dbReference type="Proteomes" id="UP001295794">
    <property type="component" value="Unassembled WGS sequence"/>
</dbReference>
<sequence>MNRSQQHPSTDQQTLMARASTGTHMWVNQEPCGQRGCMHIYSFSHLSALPALKAGHAAECGGAVSQLPQAAVPTLESSMTMRLEPLDLNPAYPEGYGYDLDQIRMGQRDIAVHSAMEDTGARSIPRARSYIPRVRSSIPRLRHLRVWEDPSPDEIETNLVGPYAPLVGVPSTFSSQSRVGTSPQFTADSARSPLAELASLCSRYNPMPASNPQSAGPASLVSADHSLSPMSTSGWQSPQTQSLPPVTRRAPPPTSSSPTTSLSAETPSGPSSAHSATSETDSASPPLRREKTEPCQLPPVRRIDKHGVVWYCTVFQNDTDSGWATAVSKQVRRRLENPPARRGGKKTKTSHTLAERIRILATDPWVESFHARCALCRACGQPFQLDGRKDFYGYAWTKHRERCPKIKKKRLQLKAGTEAQLKSFTAYYAEPSRKSTKRKANESDPRADALPGDETTGAKKPRTKKRGRPSSA</sequence>
<feature type="compositionally biased region" description="Basic residues" evidence="1">
    <location>
        <begin position="459"/>
        <end position="472"/>
    </location>
</feature>
<feature type="region of interest" description="Disordered" evidence="1">
    <location>
        <begin position="208"/>
        <end position="298"/>
    </location>
</feature>
<dbReference type="AlphaFoldDB" id="A0AAD2HV90"/>
<gene>
    <name evidence="2" type="ORF">MYCIT1_LOCUS34831</name>
</gene>
<keyword evidence="3" id="KW-1185">Reference proteome</keyword>
<name>A0AAD2HV90_9AGAR</name>
<evidence type="ECO:0000256" key="1">
    <source>
        <dbReference type="SAM" id="MobiDB-lite"/>
    </source>
</evidence>
<evidence type="ECO:0000313" key="2">
    <source>
        <dbReference type="EMBL" id="CAK5282786.1"/>
    </source>
</evidence>
<evidence type="ECO:0000313" key="3">
    <source>
        <dbReference type="Proteomes" id="UP001295794"/>
    </source>
</evidence>
<feature type="region of interest" description="Disordered" evidence="1">
    <location>
        <begin position="330"/>
        <end position="350"/>
    </location>
</feature>
<feature type="region of interest" description="Disordered" evidence="1">
    <location>
        <begin position="427"/>
        <end position="472"/>
    </location>
</feature>
<protein>
    <submittedName>
        <fullName evidence="2">Uncharacterized protein</fullName>
    </submittedName>
</protein>
<feature type="compositionally biased region" description="Polar residues" evidence="1">
    <location>
        <begin position="269"/>
        <end position="283"/>
    </location>
</feature>
<feature type="compositionally biased region" description="Low complexity" evidence="1">
    <location>
        <begin position="256"/>
        <end position="268"/>
    </location>
</feature>
<reference evidence="2" key="1">
    <citation type="submission" date="2023-11" db="EMBL/GenBank/DDBJ databases">
        <authorList>
            <person name="De Vega J J."/>
            <person name="De Vega J J."/>
        </authorList>
    </citation>
    <scope>NUCLEOTIDE SEQUENCE</scope>
</reference>
<feature type="compositionally biased region" description="Polar residues" evidence="1">
    <location>
        <begin position="228"/>
        <end position="241"/>
    </location>
</feature>
<accession>A0AAD2HV90</accession>
<proteinExistence type="predicted"/>
<comment type="caution">
    <text evidence="2">The sequence shown here is derived from an EMBL/GenBank/DDBJ whole genome shotgun (WGS) entry which is preliminary data.</text>
</comment>
<organism evidence="2 3">
    <name type="scientific">Mycena citricolor</name>
    <dbReference type="NCBI Taxonomy" id="2018698"/>
    <lineage>
        <taxon>Eukaryota</taxon>
        <taxon>Fungi</taxon>
        <taxon>Dikarya</taxon>
        <taxon>Basidiomycota</taxon>
        <taxon>Agaricomycotina</taxon>
        <taxon>Agaricomycetes</taxon>
        <taxon>Agaricomycetidae</taxon>
        <taxon>Agaricales</taxon>
        <taxon>Marasmiineae</taxon>
        <taxon>Mycenaceae</taxon>
        <taxon>Mycena</taxon>
    </lineage>
</organism>